<sequence>MTPPPAQLQVLFGSPQGAVWLDKRGRVRWYNPAAQALLGQDLMGVSLSKLLSPYDASRRPVPREHSALAAEGAAQGLFALIHVDQRWFQVSCHPLGEGRLCLLADITDLEQQAMAYRTTLEVLSGLVRQEENLADLLRQVLETAVAVVPGCDAGSISLREGDSFRFVAQVGFDEALIGHFFPADLELLWYGEGETAWHLGRPRLIRGSEIQQRSAAQAGELAELLKKHGRVREIQASICVPVVLQGEVLATINLDNLRNPDGFPPEALPIAQAFGIQTAGLLYGQLARKSLTSQALTDPLTGLGNRRALEDAFPKLQAQAKRLGLPLTMLYWDMDGLKRLNDTQGHAAGDQALKRLADSLQAFSRQGDAAFRVGGDEFVSLHLNLPVSEAQELIERVRGNLQVRVSAGSAAIDPEMSLEEALFQTDAAMYRDKPRQR</sequence>
<dbReference type="EMBL" id="CP002042">
    <property type="protein sequence ID" value="ADH63217.1"/>
    <property type="molecule type" value="Genomic_DNA"/>
</dbReference>
<dbReference type="SUPFAM" id="SSF55781">
    <property type="entry name" value="GAF domain-like"/>
    <property type="match status" value="1"/>
</dbReference>
<proteinExistence type="predicted"/>
<dbReference type="SUPFAM" id="SSF55073">
    <property type="entry name" value="Nucleotide cyclase"/>
    <property type="match status" value="1"/>
</dbReference>
<evidence type="ECO:0000259" key="1">
    <source>
        <dbReference type="PROSITE" id="PS50887"/>
    </source>
</evidence>
<dbReference type="GO" id="GO:0043709">
    <property type="term" value="P:cell adhesion involved in single-species biofilm formation"/>
    <property type="evidence" value="ECO:0007669"/>
    <property type="project" value="TreeGrafter"/>
</dbReference>
<dbReference type="NCBIfam" id="TIGR00254">
    <property type="entry name" value="GGDEF"/>
    <property type="match status" value="1"/>
</dbReference>
<dbReference type="InterPro" id="IPR050469">
    <property type="entry name" value="Diguanylate_Cyclase"/>
</dbReference>
<dbReference type="InterPro" id="IPR013656">
    <property type="entry name" value="PAS_4"/>
</dbReference>
<feature type="domain" description="GGDEF" evidence="1">
    <location>
        <begin position="325"/>
        <end position="437"/>
    </location>
</feature>
<dbReference type="InterPro" id="IPR043128">
    <property type="entry name" value="Rev_trsase/Diguanyl_cyclase"/>
</dbReference>
<dbReference type="InterPro" id="IPR029787">
    <property type="entry name" value="Nucleotide_cyclase"/>
</dbReference>
<dbReference type="GO" id="GO:1902201">
    <property type="term" value="P:negative regulation of bacterial-type flagellum-dependent cell motility"/>
    <property type="evidence" value="ECO:0007669"/>
    <property type="project" value="TreeGrafter"/>
</dbReference>
<dbReference type="InterPro" id="IPR000160">
    <property type="entry name" value="GGDEF_dom"/>
</dbReference>
<dbReference type="GO" id="GO:0052621">
    <property type="term" value="F:diguanylate cyclase activity"/>
    <property type="evidence" value="ECO:0007669"/>
    <property type="project" value="TreeGrafter"/>
</dbReference>
<dbReference type="AlphaFoldDB" id="D7BEH4"/>
<dbReference type="PANTHER" id="PTHR45138">
    <property type="entry name" value="REGULATORY COMPONENTS OF SENSORY TRANSDUCTION SYSTEM"/>
    <property type="match status" value="1"/>
</dbReference>
<dbReference type="Pfam" id="PF00990">
    <property type="entry name" value="GGDEF"/>
    <property type="match status" value="1"/>
</dbReference>
<dbReference type="InterPro" id="IPR000014">
    <property type="entry name" value="PAS"/>
</dbReference>
<dbReference type="STRING" id="526227.Mesil_1324"/>
<protein>
    <submittedName>
        <fullName evidence="2">Diguanylate cyclase with PAS/PAC and GAF sensors</fullName>
    </submittedName>
</protein>
<reference evidence="2 3" key="1">
    <citation type="journal article" date="2010" name="Stand. Genomic Sci.">
        <title>Complete genome sequence of Meiothermus silvanus type strain (VI-R2).</title>
        <authorList>
            <person name="Sikorski J."/>
            <person name="Tindall B.J."/>
            <person name="Lowry S."/>
            <person name="Lucas S."/>
            <person name="Nolan M."/>
            <person name="Copeland A."/>
            <person name="Glavina Del Rio T."/>
            <person name="Tice H."/>
            <person name="Cheng J.F."/>
            <person name="Han C."/>
            <person name="Pitluck S."/>
            <person name="Liolios K."/>
            <person name="Ivanova N."/>
            <person name="Mavromatis K."/>
            <person name="Mikhailova N."/>
            <person name="Pati A."/>
            <person name="Goodwin L."/>
            <person name="Chen A."/>
            <person name="Palaniappan K."/>
            <person name="Land M."/>
            <person name="Hauser L."/>
            <person name="Chang Y.J."/>
            <person name="Jeffries C.D."/>
            <person name="Rohde M."/>
            <person name="Goker M."/>
            <person name="Woyke T."/>
            <person name="Bristow J."/>
            <person name="Eisen J.A."/>
            <person name="Markowitz V."/>
            <person name="Hugenholtz P."/>
            <person name="Kyrpides N.C."/>
            <person name="Klenk H.P."/>
            <person name="Lapidus A."/>
        </authorList>
    </citation>
    <scope>NUCLEOTIDE SEQUENCE [LARGE SCALE GENOMIC DNA]</scope>
    <source>
        <strain evidence="3">ATCC 700542 / DSM 9946 / VI-R2</strain>
    </source>
</reference>
<dbReference type="Proteomes" id="UP000001916">
    <property type="component" value="Chromosome"/>
</dbReference>
<dbReference type="SMART" id="SM00267">
    <property type="entry name" value="GGDEF"/>
    <property type="match status" value="1"/>
</dbReference>
<dbReference type="SUPFAM" id="SSF55785">
    <property type="entry name" value="PYP-like sensor domain (PAS domain)"/>
    <property type="match status" value="1"/>
</dbReference>
<dbReference type="Gene3D" id="3.30.70.270">
    <property type="match status" value="1"/>
</dbReference>
<dbReference type="HOGENOM" id="CLU_626719_0_0_0"/>
<dbReference type="eggNOG" id="COG2199">
    <property type="taxonomic scope" value="Bacteria"/>
</dbReference>
<dbReference type="eggNOG" id="COG2203">
    <property type="taxonomic scope" value="Bacteria"/>
</dbReference>
<dbReference type="GO" id="GO:0005886">
    <property type="term" value="C:plasma membrane"/>
    <property type="evidence" value="ECO:0007669"/>
    <property type="project" value="TreeGrafter"/>
</dbReference>
<dbReference type="CDD" id="cd01949">
    <property type="entry name" value="GGDEF"/>
    <property type="match status" value="1"/>
</dbReference>
<dbReference type="Gene3D" id="3.30.450.40">
    <property type="match status" value="1"/>
</dbReference>
<gene>
    <name evidence="2" type="ordered locus">Mesil_1324</name>
</gene>
<dbReference type="OrthoDB" id="9805474at2"/>
<keyword evidence="3" id="KW-1185">Reference proteome</keyword>
<dbReference type="InterPro" id="IPR029016">
    <property type="entry name" value="GAF-like_dom_sf"/>
</dbReference>
<name>D7BEH4_ALLS1</name>
<dbReference type="InterPro" id="IPR003018">
    <property type="entry name" value="GAF"/>
</dbReference>
<dbReference type="InterPro" id="IPR035965">
    <property type="entry name" value="PAS-like_dom_sf"/>
</dbReference>
<dbReference type="SMART" id="SM00065">
    <property type="entry name" value="GAF"/>
    <property type="match status" value="1"/>
</dbReference>
<dbReference type="CDD" id="cd00130">
    <property type="entry name" value="PAS"/>
    <property type="match status" value="1"/>
</dbReference>
<dbReference type="PANTHER" id="PTHR45138:SF9">
    <property type="entry name" value="DIGUANYLATE CYCLASE DGCM-RELATED"/>
    <property type="match status" value="1"/>
</dbReference>
<evidence type="ECO:0000313" key="2">
    <source>
        <dbReference type="EMBL" id="ADH63217.1"/>
    </source>
</evidence>
<dbReference type="Pfam" id="PF08448">
    <property type="entry name" value="PAS_4"/>
    <property type="match status" value="1"/>
</dbReference>
<dbReference type="Gene3D" id="3.30.450.20">
    <property type="entry name" value="PAS domain"/>
    <property type="match status" value="1"/>
</dbReference>
<accession>D7BEH4</accession>
<dbReference type="PROSITE" id="PS50887">
    <property type="entry name" value="GGDEF"/>
    <property type="match status" value="1"/>
</dbReference>
<organism evidence="2 3">
    <name type="scientific">Allomeiothermus silvanus (strain ATCC 700542 / DSM 9946 / NBRC 106475 / NCIMB 13440 / VI-R2)</name>
    <name type="common">Thermus silvanus</name>
    <dbReference type="NCBI Taxonomy" id="526227"/>
    <lineage>
        <taxon>Bacteria</taxon>
        <taxon>Thermotogati</taxon>
        <taxon>Deinococcota</taxon>
        <taxon>Deinococci</taxon>
        <taxon>Thermales</taxon>
        <taxon>Thermaceae</taxon>
        <taxon>Allomeiothermus</taxon>
    </lineage>
</organism>
<dbReference type="KEGG" id="msv:Mesil_1324"/>
<evidence type="ECO:0000313" key="3">
    <source>
        <dbReference type="Proteomes" id="UP000001916"/>
    </source>
</evidence>
<dbReference type="RefSeq" id="WP_013157787.1">
    <property type="nucleotide sequence ID" value="NC_014212.1"/>
</dbReference>
<dbReference type="Pfam" id="PF01590">
    <property type="entry name" value="GAF"/>
    <property type="match status" value="1"/>
</dbReference>